<keyword evidence="3" id="KW-0245">EGF-like domain</keyword>
<dbReference type="PROSITE" id="PS00010">
    <property type="entry name" value="ASX_HYDROXYL"/>
    <property type="match status" value="1"/>
</dbReference>
<keyword evidence="1" id="KW-0677">Repeat</keyword>
<dbReference type="EMBL" id="CAHIKZ030000333">
    <property type="protein sequence ID" value="CAE1168923.1"/>
    <property type="molecule type" value="Genomic_DNA"/>
</dbReference>
<dbReference type="PROSITE" id="PS01186">
    <property type="entry name" value="EGF_2"/>
    <property type="match status" value="3"/>
</dbReference>
<evidence type="ECO:0000256" key="2">
    <source>
        <dbReference type="ARBA" id="ARBA00023157"/>
    </source>
</evidence>
<sequence length="1271" mass="146523">MGSRCHIKQCTSITCPDGEECSQVGSYQLCSCKKPLIEGVHCVVDIDFCKDNNCDLKGTKNCTNLQYDYLCDCLQGFSGRYCEVTPCDPGCDHGTCRIDSQGSWVCECHQGWKGTNCTELDPVCDRNPCQNDGKCIGNLIDFNCICSAQYQNKTCDVVVDACETVNPCVGESNACQNLFTRSGCACLNGKSGFDCNDRPICTPTKCLNGGTCEIKNYIANCICPIGFEGRRCHIISDPCSYIKNCNKTDCENQGQQAFCKCVNGKIGQHCNQDALYDVDLFFPKSKGFIQRTPIPMWSPLTGNFLSLAFWIKYYLPLQEDVLTTSLVLYGTNHSNDISPISELLSLDNDTLTIQFSEMKSFNLSVVDDGWWHHVFITWFNNVISVYLDFNRIINEPYGKDKTLPMYGVLIPGGIINISRHEVRPSKFAGRINRLVLFNSTWSAEEVKNIRNNINQVLQDVILDFYRSVLDMANILLEFPSEITQNMCELTPNCSESNRGQFPVVEFCPHAQLKVGPRWSIIDFIQPKFNHNYTTVSNYIHGVSYFDWGLYSIEYIAFGKNNETSAVCTFQLVSRRFSCNETINSIYLNKTDRNCQQHNESIICSPNCDDPNKIQVIPSPLVYSCGVTQMWGKEYTSHFRFLPCETVTRVKTINLKIDITMKADGVQPLPSELCAEIKKKIEALMTTHEVCPNNNCFSCSEKSANSARKKRAVSNTALQVNLQSVNTNSMNNTSTKDLLLTQIMEKNLLDLQSLNASVLPSSVAITLSCNSGQQLNGQTCVLIQAVPGTFLNTTTNKIEICPKGTYQPNSRQTSCIDCPPGKTTIDIISVSSDECKVICRPGSYFSLKTDSCIPCDIGFYQNKNGSFFCDGCIGGKVTLKQGSTYPDECVVRDKLFQSILNIHLMGDIELLNFFLFLFLSFFHYLFFTFLLFSSYFFLSFSYSILLFPIFFLAFFFFHFFFLFHPFSISLSFSSLSFTLLCIFFRFLAFSFSRVYSHLFRSFSCLCLFLFSTSFFFFPLYFYFLSFTFFFFSFFHLLCIFFRFLAFSFSRVYSHLFRSFSCLFHFFIFSTFFFSSFPFCTFFTFFSLFLSLSFFFSFFHLLCIFFFSFLAFSFSQVYSHLFRSFSCLCLFLFSTSFFFFPLYFYFLSFTFFFFSFFHLSLIFLIYLFSIFEIEILFFPFFFPISSLLFFSFFHFPFLLHLNFYIFLSLFTFIFSFFLIFLFLFRLYSFFSFFFSFFHFNFHFPFLLYLYPHKNSFLVLVTAPFSLYIGILHY</sequence>
<dbReference type="SUPFAM" id="SSF57184">
    <property type="entry name" value="Growth factor receptor domain"/>
    <property type="match status" value="1"/>
</dbReference>
<feature type="transmembrane region" description="Helical" evidence="4">
    <location>
        <begin position="1028"/>
        <end position="1048"/>
    </location>
</feature>
<feature type="transmembrane region" description="Helical" evidence="4">
    <location>
        <begin position="1119"/>
        <end position="1138"/>
    </location>
</feature>
<dbReference type="InterPro" id="IPR000742">
    <property type="entry name" value="EGF"/>
</dbReference>
<feature type="domain" description="EGF-like" evidence="5">
    <location>
        <begin position="120"/>
        <end position="156"/>
    </location>
</feature>
<gene>
    <name evidence="6" type="ORF">SPHA_10311</name>
</gene>
<feature type="disulfide bond" evidence="3">
    <location>
        <begin position="146"/>
        <end position="155"/>
    </location>
</feature>
<dbReference type="PROSITE" id="PS00022">
    <property type="entry name" value="EGF_1"/>
    <property type="match status" value="5"/>
</dbReference>
<feature type="transmembrane region" description="Helical" evidence="4">
    <location>
        <begin position="1228"/>
        <end position="1248"/>
    </location>
</feature>
<dbReference type="Gene3D" id="2.60.120.200">
    <property type="match status" value="1"/>
</dbReference>
<dbReference type="SUPFAM" id="SSF49899">
    <property type="entry name" value="Concanavalin A-like lectins/glucanases"/>
    <property type="match status" value="1"/>
</dbReference>
<organism evidence="6 7">
    <name type="scientific">Acanthosepion pharaonis</name>
    <name type="common">Pharaoh cuttlefish</name>
    <name type="synonym">Sepia pharaonis</name>
    <dbReference type="NCBI Taxonomy" id="158019"/>
    <lineage>
        <taxon>Eukaryota</taxon>
        <taxon>Metazoa</taxon>
        <taxon>Spiralia</taxon>
        <taxon>Lophotrochozoa</taxon>
        <taxon>Mollusca</taxon>
        <taxon>Cephalopoda</taxon>
        <taxon>Coleoidea</taxon>
        <taxon>Decapodiformes</taxon>
        <taxon>Sepiida</taxon>
        <taxon>Sepiina</taxon>
        <taxon>Sepiidae</taxon>
        <taxon>Acanthosepion</taxon>
    </lineage>
</organism>
<name>A0A812B2V4_ACAPH</name>
<feature type="transmembrane region" description="Helical" evidence="4">
    <location>
        <begin position="1090"/>
        <end position="1112"/>
    </location>
</feature>
<feature type="disulfide bond" evidence="3">
    <location>
        <begin position="73"/>
        <end position="82"/>
    </location>
</feature>
<protein>
    <recommendedName>
        <fullName evidence="5">EGF-like domain-containing protein</fullName>
    </recommendedName>
</protein>
<keyword evidence="7" id="KW-1185">Reference proteome</keyword>
<dbReference type="Pfam" id="PF07699">
    <property type="entry name" value="Ephrin_rec_like"/>
    <property type="match status" value="2"/>
</dbReference>
<keyword evidence="4" id="KW-1133">Transmembrane helix</keyword>
<dbReference type="Gene3D" id="2.10.50.10">
    <property type="entry name" value="Tumor Necrosis Factor Receptor, subunit A, domain 2"/>
    <property type="match status" value="2"/>
</dbReference>
<evidence type="ECO:0000256" key="3">
    <source>
        <dbReference type="PROSITE-ProRule" id="PRU00076"/>
    </source>
</evidence>
<dbReference type="SUPFAM" id="SSF57196">
    <property type="entry name" value="EGF/Laminin"/>
    <property type="match status" value="3"/>
</dbReference>
<dbReference type="CDD" id="cd00054">
    <property type="entry name" value="EGF_CA"/>
    <property type="match status" value="1"/>
</dbReference>
<feature type="transmembrane region" description="Helical" evidence="4">
    <location>
        <begin position="943"/>
        <end position="963"/>
    </location>
</feature>
<comment type="caution">
    <text evidence="3">Lacks conserved residue(s) required for the propagation of feature annotation.</text>
</comment>
<evidence type="ECO:0000256" key="1">
    <source>
        <dbReference type="ARBA" id="ARBA00022737"/>
    </source>
</evidence>
<dbReference type="PROSITE" id="PS50026">
    <property type="entry name" value="EGF_3"/>
    <property type="match status" value="3"/>
</dbReference>
<keyword evidence="2 3" id="KW-1015">Disulfide bond</keyword>
<dbReference type="InterPro" id="IPR013320">
    <property type="entry name" value="ConA-like_dom_sf"/>
</dbReference>
<evidence type="ECO:0000313" key="7">
    <source>
        <dbReference type="Proteomes" id="UP000597762"/>
    </source>
</evidence>
<dbReference type="InterPro" id="IPR009030">
    <property type="entry name" value="Growth_fac_rcpt_cys_sf"/>
</dbReference>
<feature type="disulfide bond" evidence="3">
    <location>
        <begin position="223"/>
        <end position="232"/>
    </location>
</feature>
<dbReference type="PANTHER" id="PTHR24033">
    <property type="entry name" value="EGF-LIKE DOMAIN-CONTAINING PROTEIN"/>
    <property type="match status" value="1"/>
</dbReference>
<feature type="transmembrane region" description="Helical" evidence="4">
    <location>
        <begin position="1060"/>
        <end position="1084"/>
    </location>
</feature>
<feature type="transmembrane region" description="Helical" evidence="4">
    <location>
        <begin position="1201"/>
        <end position="1221"/>
    </location>
</feature>
<evidence type="ECO:0000259" key="5">
    <source>
        <dbReference type="PROSITE" id="PS50026"/>
    </source>
</evidence>
<feature type="transmembrane region" description="Helical" evidence="4">
    <location>
        <begin position="1001"/>
        <end position="1022"/>
    </location>
</feature>
<feature type="domain" description="EGF-like" evidence="5">
    <location>
        <begin position="197"/>
        <end position="233"/>
    </location>
</feature>
<keyword evidence="4" id="KW-0472">Membrane</keyword>
<dbReference type="Gene3D" id="2.10.25.10">
    <property type="entry name" value="Laminin"/>
    <property type="match status" value="3"/>
</dbReference>
<feature type="domain" description="EGF-like" evidence="5">
    <location>
        <begin position="45"/>
        <end position="83"/>
    </location>
</feature>
<dbReference type="SMART" id="SM00179">
    <property type="entry name" value="EGF_CA"/>
    <property type="match status" value="3"/>
</dbReference>
<dbReference type="PANTHER" id="PTHR24033:SF151">
    <property type="entry name" value="NOTCH 2"/>
    <property type="match status" value="1"/>
</dbReference>
<comment type="caution">
    <text evidence="6">The sequence shown here is derived from an EMBL/GenBank/DDBJ whole genome shotgun (WGS) entry which is preliminary data.</text>
</comment>
<feature type="transmembrane region" description="Helical" evidence="4">
    <location>
        <begin position="909"/>
        <end position="931"/>
    </location>
</feature>
<feature type="transmembrane region" description="Helical" evidence="4">
    <location>
        <begin position="1173"/>
        <end position="1195"/>
    </location>
</feature>
<evidence type="ECO:0000256" key="4">
    <source>
        <dbReference type="SAM" id="Phobius"/>
    </source>
</evidence>
<feature type="transmembrane region" description="Helical" evidence="4">
    <location>
        <begin position="1254"/>
        <end position="1270"/>
    </location>
</feature>
<dbReference type="AlphaFoldDB" id="A0A812B2V4"/>
<dbReference type="InterPro" id="IPR001881">
    <property type="entry name" value="EGF-like_Ca-bd_dom"/>
</dbReference>
<evidence type="ECO:0000313" key="6">
    <source>
        <dbReference type="EMBL" id="CAE1168923.1"/>
    </source>
</evidence>
<feature type="disulfide bond" evidence="3">
    <location>
        <begin position="54"/>
        <end position="71"/>
    </location>
</feature>
<feature type="transmembrane region" description="Helical" evidence="4">
    <location>
        <begin position="1144"/>
        <end position="1166"/>
    </location>
</feature>
<dbReference type="FunFam" id="2.10.50.10:FF:000018">
    <property type="entry name" value="Sushi, von Willebrand factor type A, EGF and pentraxin domain-containing 1"/>
    <property type="match status" value="1"/>
</dbReference>
<dbReference type="OrthoDB" id="6158682at2759"/>
<reference evidence="6" key="1">
    <citation type="submission" date="2021-01" db="EMBL/GenBank/DDBJ databases">
        <authorList>
            <person name="Li R."/>
            <person name="Bekaert M."/>
        </authorList>
    </citation>
    <scope>NUCLEOTIDE SEQUENCE</scope>
    <source>
        <strain evidence="6">Farmed</strain>
    </source>
</reference>
<keyword evidence="4" id="KW-0812">Transmembrane</keyword>
<proteinExistence type="predicted"/>
<accession>A0A812B2V4</accession>
<dbReference type="GO" id="GO:0005509">
    <property type="term" value="F:calcium ion binding"/>
    <property type="evidence" value="ECO:0007669"/>
    <property type="project" value="InterPro"/>
</dbReference>
<dbReference type="InterPro" id="IPR011641">
    <property type="entry name" value="Tyr-kin_ephrin_A/B_rcpt-like"/>
</dbReference>
<dbReference type="SMART" id="SM00181">
    <property type="entry name" value="EGF"/>
    <property type="match status" value="6"/>
</dbReference>
<dbReference type="InterPro" id="IPR000152">
    <property type="entry name" value="EGF-type_Asp/Asn_hydroxyl_site"/>
</dbReference>
<dbReference type="Proteomes" id="UP000597762">
    <property type="component" value="Unassembled WGS sequence"/>
</dbReference>
<dbReference type="InterPro" id="IPR051830">
    <property type="entry name" value="NOTCH_homolog"/>
</dbReference>
<feature type="transmembrane region" description="Helical" evidence="4">
    <location>
        <begin position="969"/>
        <end position="989"/>
    </location>
</feature>
<dbReference type="SMART" id="SM01411">
    <property type="entry name" value="Ephrin_rec_like"/>
    <property type="match status" value="2"/>
</dbReference>